<dbReference type="PANTHER" id="PTHR24559:SF444">
    <property type="entry name" value="REVERSE TRANSCRIPTASE DOMAIN-CONTAINING PROTEIN"/>
    <property type="match status" value="1"/>
</dbReference>
<dbReference type="PANTHER" id="PTHR24559">
    <property type="entry name" value="TRANSPOSON TY3-I GAG-POL POLYPROTEIN"/>
    <property type="match status" value="1"/>
</dbReference>
<sequence>MVFSAQKAGEKETTTSTPEKQTSHSYRSIDKNKFLLELNKVTIKNKYLIPKIDDLFDQFQGASYFSKLDLKYGYHQLRVRDSDILKTTFRTRYGHYEFVVMSFGLTNALAAFIDLMNMVFKQYLDLMVIVFIDDILVYSRDKEEHATQLRVVLQTLKDRSYSLSSANVNSGCNQSLSLVMWCLVKESEWILRK</sequence>
<feature type="compositionally biased region" description="Polar residues" evidence="1">
    <location>
        <begin position="14"/>
        <end position="25"/>
    </location>
</feature>
<protein>
    <recommendedName>
        <fullName evidence="2">Reverse transcriptase domain-containing protein</fullName>
    </recommendedName>
</protein>
<dbReference type="Gene3D" id="3.10.10.10">
    <property type="entry name" value="HIV Type 1 Reverse Transcriptase, subunit A, domain 1"/>
    <property type="match status" value="1"/>
</dbReference>
<dbReference type="InterPro" id="IPR043128">
    <property type="entry name" value="Rev_trsase/Diguanyl_cyclase"/>
</dbReference>
<dbReference type="CDD" id="cd01647">
    <property type="entry name" value="RT_LTR"/>
    <property type="match status" value="1"/>
</dbReference>
<name>A0AAF0UAT1_SOLVR</name>
<dbReference type="Proteomes" id="UP001234989">
    <property type="component" value="Chromosome 8"/>
</dbReference>
<evidence type="ECO:0000259" key="2">
    <source>
        <dbReference type="Pfam" id="PF00078"/>
    </source>
</evidence>
<proteinExistence type="predicted"/>
<dbReference type="InterPro" id="IPR043502">
    <property type="entry name" value="DNA/RNA_pol_sf"/>
</dbReference>
<evidence type="ECO:0000313" key="3">
    <source>
        <dbReference type="EMBL" id="WMV42276.1"/>
    </source>
</evidence>
<dbReference type="SUPFAM" id="SSF56672">
    <property type="entry name" value="DNA/RNA polymerases"/>
    <property type="match status" value="1"/>
</dbReference>
<dbReference type="InterPro" id="IPR000477">
    <property type="entry name" value="RT_dom"/>
</dbReference>
<reference evidence="3" key="1">
    <citation type="submission" date="2023-08" db="EMBL/GenBank/DDBJ databases">
        <title>A de novo genome assembly of Solanum verrucosum Schlechtendal, a Mexican diploid species geographically isolated from the other diploid A-genome species in potato relatives.</title>
        <authorList>
            <person name="Hosaka K."/>
        </authorList>
    </citation>
    <scope>NUCLEOTIDE SEQUENCE</scope>
    <source>
        <tissue evidence="3">Young leaves</tissue>
    </source>
</reference>
<dbReference type="Pfam" id="PF00078">
    <property type="entry name" value="RVT_1"/>
    <property type="match status" value="1"/>
</dbReference>
<feature type="region of interest" description="Disordered" evidence="1">
    <location>
        <begin position="1"/>
        <end position="25"/>
    </location>
</feature>
<gene>
    <name evidence="3" type="ORF">MTR67_035661</name>
</gene>
<evidence type="ECO:0000256" key="1">
    <source>
        <dbReference type="SAM" id="MobiDB-lite"/>
    </source>
</evidence>
<accession>A0AAF0UAT1</accession>
<dbReference type="InterPro" id="IPR053134">
    <property type="entry name" value="RNA-dir_DNA_polymerase"/>
</dbReference>
<feature type="domain" description="Reverse transcriptase" evidence="2">
    <location>
        <begin position="23"/>
        <end position="165"/>
    </location>
</feature>
<keyword evidence="4" id="KW-1185">Reference proteome</keyword>
<dbReference type="AlphaFoldDB" id="A0AAF0UAT1"/>
<evidence type="ECO:0000313" key="4">
    <source>
        <dbReference type="Proteomes" id="UP001234989"/>
    </source>
</evidence>
<dbReference type="EMBL" id="CP133619">
    <property type="protein sequence ID" value="WMV42276.1"/>
    <property type="molecule type" value="Genomic_DNA"/>
</dbReference>
<organism evidence="3 4">
    <name type="scientific">Solanum verrucosum</name>
    <dbReference type="NCBI Taxonomy" id="315347"/>
    <lineage>
        <taxon>Eukaryota</taxon>
        <taxon>Viridiplantae</taxon>
        <taxon>Streptophyta</taxon>
        <taxon>Embryophyta</taxon>
        <taxon>Tracheophyta</taxon>
        <taxon>Spermatophyta</taxon>
        <taxon>Magnoliopsida</taxon>
        <taxon>eudicotyledons</taxon>
        <taxon>Gunneridae</taxon>
        <taxon>Pentapetalae</taxon>
        <taxon>asterids</taxon>
        <taxon>lamiids</taxon>
        <taxon>Solanales</taxon>
        <taxon>Solanaceae</taxon>
        <taxon>Solanoideae</taxon>
        <taxon>Solaneae</taxon>
        <taxon>Solanum</taxon>
    </lineage>
</organism>
<dbReference type="Gene3D" id="3.30.70.270">
    <property type="match status" value="1"/>
</dbReference>